<dbReference type="Gene3D" id="6.10.250.3030">
    <property type="match status" value="1"/>
</dbReference>
<dbReference type="InterPro" id="IPR011333">
    <property type="entry name" value="SKP1/BTB/POZ_sf"/>
</dbReference>
<dbReference type="InterPro" id="IPR056423">
    <property type="entry name" value="BACK_BPM_SPOP"/>
</dbReference>
<dbReference type="AlphaFoldDB" id="A0ABC8XVI4"/>
<proteinExistence type="inferred from homology"/>
<evidence type="ECO:0000313" key="7">
    <source>
        <dbReference type="EMBL" id="CAL4933574.1"/>
    </source>
</evidence>
<dbReference type="EMBL" id="OZ075124">
    <property type="protein sequence ID" value="CAL4925085.1"/>
    <property type="molecule type" value="Genomic_DNA"/>
</dbReference>
<dbReference type="Pfam" id="PF22486">
    <property type="entry name" value="MATH_2"/>
    <property type="match status" value="1"/>
</dbReference>
<evidence type="ECO:0000259" key="4">
    <source>
        <dbReference type="PROSITE" id="PS50144"/>
    </source>
</evidence>
<evidence type="ECO:0000256" key="1">
    <source>
        <dbReference type="ARBA" id="ARBA00004906"/>
    </source>
</evidence>
<evidence type="ECO:0000259" key="3">
    <source>
        <dbReference type="PROSITE" id="PS50097"/>
    </source>
</evidence>
<comment type="similarity">
    <text evidence="2">Belongs to the Tdpoz family.</text>
</comment>
<keyword evidence="8" id="KW-1185">Reference proteome</keyword>
<dbReference type="PROSITE" id="PS50144">
    <property type="entry name" value="MATH"/>
    <property type="match status" value="1"/>
</dbReference>
<dbReference type="Gene3D" id="2.60.210.10">
    <property type="entry name" value="Apoptosis, Tumor Necrosis Factor Receptor Associated Protein 2, Chain A"/>
    <property type="match status" value="1"/>
</dbReference>
<evidence type="ECO:0000313" key="6">
    <source>
        <dbReference type="EMBL" id="CAL4925085.1"/>
    </source>
</evidence>
<dbReference type="InterPro" id="IPR002083">
    <property type="entry name" value="MATH/TRAF_dom"/>
</dbReference>
<dbReference type="PANTHER" id="PTHR26379:SF295">
    <property type="entry name" value="OS10G0429651 PROTEIN"/>
    <property type="match status" value="1"/>
</dbReference>
<feature type="domain" description="BTB" evidence="3">
    <location>
        <begin position="196"/>
        <end position="264"/>
    </location>
</feature>
<protein>
    <submittedName>
        <fullName evidence="7">Uncharacterized protein</fullName>
    </submittedName>
</protein>
<comment type="pathway">
    <text evidence="1">Protein modification; protein ubiquitination.</text>
</comment>
<dbReference type="InterPro" id="IPR045005">
    <property type="entry name" value="BPM1-6"/>
</dbReference>
<dbReference type="Gene3D" id="3.30.710.10">
    <property type="entry name" value="Potassium Channel Kv1.1, Chain A"/>
    <property type="match status" value="1"/>
</dbReference>
<dbReference type="Proteomes" id="UP001497457">
    <property type="component" value="Chromosome 15b"/>
</dbReference>
<accession>A0ABC8XVI4</accession>
<dbReference type="SUPFAM" id="SSF54695">
    <property type="entry name" value="POZ domain"/>
    <property type="match status" value="1"/>
</dbReference>
<dbReference type="Proteomes" id="UP001497457">
    <property type="component" value="Chromosome 13rd"/>
</dbReference>
<reference evidence="7 8" key="1">
    <citation type="submission" date="2024-10" db="EMBL/GenBank/DDBJ databases">
        <authorList>
            <person name="Ryan C."/>
        </authorList>
    </citation>
    <scope>NUCLEOTIDE SEQUENCE [LARGE SCALE GENOMIC DNA]</scope>
</reference>
<evidence type="ECO:0000313" key="8">
    <source>
        <dbReference type="Proteomes" id="UP001497457"/>
    </source>
</evidence>
<dbReference type="InterPro" id="IPR000210">
    <property type="entry name" value="BTB/POZ_dom"/>
</dbReference>
<dbReference type="Pfam" id="PF24570">
    <property type="entry name" value="BACK_BPM_SPOP"/>
    <property type="match status" value="1"/>
</dbReference>
<dbReference type="CDD" id="cd00121">
    <property type="entry name" value="MATH"/>
    <property type="match status" value="1"/>
</dbReference>
<sequence length="351" mass="38981">MSFAGVSIISDDGVASGSAVWDTAADSFDGGYHLLVVRGYSRTKETTPNGNSINSQQFRVGGHRWHIEYYPNGWKSKHVDYLSLYLRLDGHVAEHDVKFQFEFSFIDQVERQEPSRIRTMQSRGIPGDFGWGYPCFVRRSVFEGSRHLKNDSFTVRCDIVVITDTDRRPSSAAVVVSPPPSIQQHLGSLLMSGEGADVTFEVGGETFTAHRCVLAARSPVFRAGLFGPMKEGTTTSAIRIDDMEPQVFGLLLSFIYTDLVLDDHVVSGCGNHRDDDKMILWQNLLVAADIYDLQKLRLVCEENLCRYIEADTVEGIVALAEQHNCQGLKGACLDFSNSPQKEEVIAKASFA</sequence>
<dbReference type="PROSITE" id="PS50097">
    <property type="entry name" value="BTB"/>
    <property type="match status" value="1"/>
</dbReference>
<dbReference type="Pfam" id="PF00651">
    <property type="entry name" value="BTB"/>
    <property type="match status" value="1"/>
</dbReference>
<name>A0ABC8XVI4_9POAL</name>
<dbReference type="EMBL" id="OZ075123">
    <property type="protein sequence ID" value="CAL4916818.1"/>
    <property type="molecule type" value="Genomic_DNA"/>
</dbReference>
<evidence type="ECO:0000256" key="2">
    <source>
        <dbReference type="ARBA" id="ARBA00010846"/>
    </source>
</evidence>
<dbReference type="Proteomes" id="UP001497457">
    <property type="component" value="Chromosome 14rd"/>
</dbReference>
<dbReference type="SMART" id="SM00225">
    <property type="entry name" value="BTB"/>
    <property type="match status" value="1"/>
</dbReference>
<organism evidence="7 8">
    <name type="scientific">Urochloa decumbens</name>
    <dbReference type="NCBI Taxonomy" id="240449"/>
    <lineage>
        <taxon>Eukaryota</taxon>
        <taxon>Viridiplantae</taxon>
        <taxon>Streptophyta</taxon>
        <taxon>Embryophyta</taxon>
        <taxon>Tracheophyta</taxon>
        <taxon>Spermatophyta</taxon>
        <taxon>Magnoliopsida</taxon>
        <taxon>Liliopsida</taxon>
        <taxon>Poales</taxon>
        <taxon>Poaceae</taxon>
        <taxon>PACMAD clade</taxon>
        <taxon>Panicoideae</taxon>
        <taxon>Panicodae</taxon>
        <taxon>Paniceae</taxon>
        <taxon>Melinidinae</taxon>
        <taxon>Urochloa</taxon>
    </lineage>
</organism>
<gene>
    <name evidence="5" type="ORF">URODEC1_LOCUS18209</name>
    <name evidence="6" type="ORF">URODEC1_LOCUS23144</name>
    <name evidence="7" type="ORF">URODEC1_LOCUS28211</name>
</gene>
<dbReference type="EMBL" id="OZ075125">
    <property type="protein sequence ID" value="CAL4933574.1"/>
    <property type="molecule type" value="Genomic_DNA"/>
</dbReference>
<evidence type="ECO:0000313" key="5">
    <source>
        <dbReference type="EMBL" id="CAL4916818.1"/>
    </source>
</evidence>
<dbReference type="CDD" id="cd18280">
    <property type="entry name" value="BTB_POZ_BPM_plant"/>
    <property type="match status" value="1"/>
</dbReference>
<dbReference type="InterPro" id="IPR008974">
    <property type="entry name" value="TRAF-like"/>
</dbReference>
<feature type="domain" description="MATH" evidence="4">
    <location>
        <begin position="30"/>
        <end position="159"/>
    </location>
</feature>
<dbReference type="PANTHER" id="PTHR26379">
    <property type="entry name" value="BTB/POZ AND MATH DOMAIN-CONTAINING PROTEIN 1"/>
    <property type="match status" value="1"/>
</dbReference>
<dbReference type="SUPFAM" id="SSF49599">
    <property type="entry name" value="TRAF domain-like"/>
    <property type="match status" value="1"/>
</dbReference>